<organism evidence="2 3">
    <name type="scientific">Hydrogenophaga taeniospiralis CCUG 15921</name>
    <dbReference type="NCBI Taxonomy" id="1281780"/>
    <lineage>
        <taxon>Bacteria</taxon>
        <taxon>Pseudomonadati</taxon>
        <taxon>Pseudomonadota</taxon>
        <taxon>Betaproteobacteria</taxon>
        <taxon>Burkholderiales</taxon>
        <taxon>Comamonadaceae</taxon>
        <taxon>Hydrogenophaga</taxon>
    </lineage>
</organism>
<dbReference type="AlphaFoldDB" id="A0A9X4NS68"/>
<dbReference type="PANTHER" id="PTHR21366:SF22">
    <property type="entry name" value="VOC DOMAIN-CONTAINING PROTEIN"/>
    <property type="match status" value="1"/>
</dbReference>
<dbReference type="Gene3D" id="3.10.180.10">
    <property type="entry name" value="2,3-Dihydroxybiphenyl 1,2-Dioxygenase, domain 1"/>
    <property type="match status" value="1"/>
</dbReference>
<dbReference type="CDD" id="cd07264">
    <property type="entry name" value="VOC_like"/>
    <property type="match status" value="1"/>
</dbReference>
<evidence type="ECO:0000259" key="1">
    <source>
        <dbReference type="PROSITE" id="PS51819"/>
    </source>
</evidence>
<dbReference type="InterPro" id="IPR004360">
    <property type="entry name" value="Glyas_Fos-R_dOase_dom"/>
</dbReference>
<reference evidence="2" key="1">
    <citation type="submission" date="2013-01" db="EMBL/GenBank/DDBJ databases">
        <title>Genome draft of Hydrogenophaga taeniospiralis 2K1.</title>
        <authorList>
            <person name="Gomila M."/>
            <person name="Lalucat J."/>
        </authorList>
    </citation>
    <scope>NUCLEOTIDE SEQUENCE</scope>
    <source>
        <strain evidence="2">CCUG 15921</strain>
    </source>
</reference>
<evidence type="ECO:0000313" key="2">
    <source>
        <dbReference type="EMBL" id="MDG5976402.1"/>
    </source>
</evidence>
<sequence length="129" mass="14029">MQLGYTILYVEDVRHSVEFYQQAFGLAAKFVHEEGDFGELDTGSTSLAFSSRELMRRLGKHPQVARADAPCFEIAFTTPDVAAAVERAVNAGAVLVQAPQAMPWGQTVAYVSDRDGFLVELCTPMTGSP</sequence>
<dbReference type="PROSITE" id="PS51819">
    <property type="entry name" value="VOC"/>
    <property type="match status" value="1"/>
</dbReference>
<dbReference type="InterPro" id="IPR037523">
    <property type="entry name" value="VOC_core"/>
</dbReference>
<dbReference type="Proteomes" id="UP001152876">
    <property type="component" value="Unassembled WGS sequence"/>
</dbReference>
<dbReference type="InterPro" id="IPR050383">
    <property type="entry name" value="GlyoxalaseI/FosfomycinResist"/>
</dbReference>
<dbReference type="SUPFAM" id="SSF54593">
    <property type="entry name" value="Glyoxalase/Bleomycin resistance protein/Dihydroxybiphenyl dioxygenase"/>
    <property type="match status" value="1"/>
</dbReference>
<proteinExistence type="predicted"/>
<comment type="caution">
    <text evidence="2">The sequence shown here is derived from an EMBL/GenBank/DDBJ whole genome shotgun (WGS) entry which is preliminary data.</text>
</comment>
<accession>A0A9X4NS68</accession>
<dbReference type="PANTHER" id="PTHR21366">
    <property type="entry name" value="GLYOXALASE FAMILY PROTEIN"/>
    <property type="match status" value="1"/>
</dbReference>
<dbReference type="RefSeq" id="WP_068166403.1">
    <property type="nucleotide sequence ID" value="NZ_AOGK01000012.1"/>
</dbReference>
<dbReference type="EMBL" id="AOGK01000012">
    <property type="protein sequence ID" value="MDG5976402.1"/>
    <property type="molecule type" value="Genomic_DNA"/>
</dbReference>
<dbReference type="InterPro" id="IPR029068">
    <property type="entry name" value="Glyas_Bleomycin-R_OHBP_Dase"/>
</dbReference>
<evidence type="ECO:0000313" key="3">
    <source>
        <dbReference type="Proteomes" id="UP001152876"/>
    </source>
</evidence>
<gene>
    <name evidence="2" type="ORF">H010_14141</name>
</gene>
<name>A0A9X4NS68_9BURK</name>
<keyword evidence="3" id="KW-1185">Reference proteome</keyword>
<dbReference type="OrthoDB" id="9798430at2"/>
<dbReference type="Pfam" id="PF00903">
    <property type="entry name" value="Glyoxalase"/>
    <property type="match status" value="1"/>
</dbReference>
<protein>
    <submittedName>
        <fullName evidence="2">Glyoxalase/bleomycin resistance protein/dioxygenase</fullName>
    </submittedName>
</protein>
<feature type="domain" description="VOC" evidence="1">
    <location>
        <begin position="2"/>
        <end position="124"/>
    </location>
</feature>